<comment type="caution">
    <text evidence="3">The sequence shown here is derived from an EMBL/GenBank/DDBJ whole genome shotgun (WGS) entry which is preliminary data.</text>
</comment>
<name>A0A9Q1GKJ4_9CARY</name>
<reference evidence="3" key="1">
    <citation type="submission" date="2022-04" db="EMBL/GenBank/DDBJ databases">
        <title>Carnegiea gigantea Genome sequencing and assembly v2.</title>
        <authorList>
            <person name="Copetti D."/>
            <person name="Sanderson M.J."/>
            <person name="Burquez A."/>
            <person name="Wojciechowski M.F."/>
        </authorList>
    </citation>
    <scope>NUCLEOTIDE SEQUENCE</scope>
    <source>
        <strain evidence="3">SGP5-SGP5p</strain>
        <tissue evidence="3">Aerial part</tissue>
    </source>
</reference>
<feature type="region of interest" description="Disordered" evidence="2">
    <location>
        <begin position="125"/>
        <end position="154"/>
    </location>
</feature>
<accession>A0A9Q1GKJ4</accession>
<dbReference type="EMBL" id="JAKOGI010003619">
    <property type="protein sequence ID" value="KAJ8420278.1"/>
    <property type="molecule type" value="Genomic_DNA"/>
</dbReference>
<evidence type="ECO:0000313" key="5">
    <source>
        <dbReference type="Proteomes" id="UP001153076"/>
    </source>
</evidence>
<evidence type="ECO:0000313" key="3">
    <source>
        <dbReference type="EMBL" id="KAJ8420278.1"/>
    </source>
</evidence>
<feature type="coiled-coil region" evidence="1">
    <location>
        <begin position="62"/>
        <end position="100"/>
    </location>
</feature>
<evidence type="ECO:0000256" key="2">
    <source>
        <dbReference type="SAM" id="MobiDB-lite"/>
    </source>
</evidence>
<organism evidence="3 5">
    <name type="scientific">Carnegiea gigantea</name>
    <dbReference type="NCBI Taxonomy" id="171969"/>
    <lineage>
        <taxon>Eukaryota</taxon>
        <taxon>Viridiplantae</taxon>
        <taxon>Streptophyta</taxon>
        <taxon>Embryophyta</taxon>
        <taxon>Tracheophyta</taxon>
        <taxon>Spermatophyta</taxon>
        <taxon>Magnoliopsida</taxon>
        <taxon>eudicotyledons</taxon>
        <taxon>Gunneridae</taxon>
        <taxon>Pentapetalae</taxon>
        <taxon>Caryophyllales</taxon>
        <taxon>Cactineae</taxon>
        <taxon>Cactaceae</taxon>
        <taxon>Cactoideae</taxon>
        <taxon>Echinocereeae</taxon>
        <taxon>Carnegiea</taxon>
    </lineage>
</organism>
<sequence>MQGMKISAPNLCNFVLKLAEDWEFASLNGKALEFLLESLDFSRSISNMHLLLICLLWLNKSAIKAAEEARQAEEACQKEIQNLHKQVEEKEAKFQHELAREKAARQRDKEKVKSKISKLWRFFKSEQAESSTAPPSNDDEDEPDPSHLDDSSDD</sequence>
<dbReference type="Proteomes" id="UP001153076">
    <property type="component" value="Unassembled WGS sequence"/>
</dbReference>
<keyword evidence="5" id="KW-1185">Reference proteome</keyword>
<evidence type="ECO:0000313" key="4">
    <source>
        <dbReference type="EMBL" id="KAJ8424253.1"/>
    </source>
</evidence>
<evidence type="ECO:0000256" key="1">
    <source>
        <dbReference type="SAM" id="Coils"/>
    </source>
</evidence>
<feature type="compositionally biased region" description="Basic and acidic residues" evidence="2">
    <location>
        <begin position="144"/>
        <end position="154"/>
    </location>
</feature>
<dbReference type="EMBL" id="JAKOGI010001726">
    <property type="protein sequence ID" value="KAJ8424253.1"/>
    <property type="molecule type" value="Genomic_DNA"/>
</dbReference>
<dbReference type="AlphaFoldDB" id="A0A9Q1GKJ4"/>
<protein>
    <submittedName>
        <fullName evidence="3">Uncharacterized protein</fullName>
    </submittedName>
</protein>
<dbReference type="OrthoDB" id="1683730at2759"/>
<keyword evidence="1" id="KW-0175">Coiled coil</keyword>
<proteinExistence type="predicted"/>
<gene>
    <name evidence="4" type="ORF">Cgig2_011140</name>
    <name evidence="3" type="ORF">Cgig2_023570</name>
</gene>